<organism evidence="2 3">
    <name type="scientific">Fibrisoma limi BUZ 3</name>
    <dbReference type="NCBI Taxonomy" id="1185876"/>
    <lineage>
        <taxon>Bacteria</taxon>
        <taxon>Pseudomonadati</taxon>
        <taxon>Bacteroidota</taxon>
        <taxon>Cytophagia</taxon>
        <taxon>Cytophagales</taxon>
        <taxon>Spirosomataceae</taxon>
        <taxon>Fibrisoma</taxon>
    </lineage>
</organism>
<dbReference type="GO" id="GO:0004622">
    <property type="term" value="F:phosphatidylcholine lysophospholipase activity"/>
    <property type="evidence" value="ECO:0007669"/>
    <property type="project" value="TreeGrafter"/>
</dbReference>
<dbReference type="EMBL" id="CAIT01000009">
    <property type="protein sequence ID" value="CCH55913.1"/>
    <property type="molecule type" value="Genomic_DNA"/>
</dbReference>
<evidence type="ECO:0000259" key="1">
    <source>
        <dbReference type="Pfam" id="PF13472"/>
    </source>
</evidence>
<dbReference type="SUPFAM" id="SSF52266">
    <property type="entry name" value="SGNH hydrolase"/>
    <property type="match status" value="1"/>
</dbReference>
<keyword evidence="3" id="KW-1185">Reference proteome</keyword>
<dbReference type="CDD" id="cd04502">
    <property type="entry name" value="SGNH_hydrolase_like_7"/>
    <property type="match status" value="1"/>
</dbReference>
<dbReference type="Proteomes" id="UP000009309">
    <property type="component" value="Unassembled WGS sequence"/>
</dbReference>
<proteinExistence type="predicted"/>
<evidence type="ECO:0000313" key="3">
    <source>
        <dbReference type="Proteomes" id="UP000009309"/>
    </source>
</evidence>
<dbReference type="InterPro" id="IPR013830">
    <property type="entry name" value="SGNH_hydro"/>
</dbReference>
<dbReference type="InterPro" id="IPR051532">
    <property type="entry name" value="Ester_Hydrolysis_Enzymes"/>
</dbReference>
<dbReference type="RefSeq" id="WP_009284478.1">
    <property type="nucleotide sequence ID" value="NZ_CAIT01000009.1"/>
</dbReference>
<comment type="caution">
    <text evidence="2">The sequence shown here is derived from an EMBL/GenBank/DDBJ whole genome shotgun (WGS) entry which is preliminary data.</text>
</comment>
<reference evidence="2 3" key="1">
    <citation type="journal article" date="2012" name="J. Bacteriol.">
        <title>Genome Sequence of the Filamentous Bacterium Fibrisoma limi BUZ 3T.</title>
        <authorList>
            <person name="Filippini M."/>
            <person name="Qi W."/>
            <person name="Jaenicke S."/>
            <person name="Goesmann A."/>
            <person name="Smits T.H."/>
            <person name="Bagheri H.C."/>
        </authorList>
    </citation>
    <scope>NUCLEOTIDE SEQUENCE [LARGE SCALE GENOMIC DNA]</scope>
    <source>
        <strain evidence="3">BUZ 3T</strain>
    </source>
</reference>
<dbReference type="Pfam" id="PF13472">
    <property type="entry name" value="Lipase_GDSL_2"/>
    <property type="match status" value="1"/>
</dbReference>
<dbReference type="STRING" id="1185876.BN8_05213"/>
<dbReference type="AlphaFoldDB" id="I2GPT5"/>
<dbReference type="PANTHER" id="PTHR30383:SF5">
    <property type="entry name" value="SGNH HYDROLASE-TYPE ESTERASE DOMAIN-CONTAINING PROTEIN"/>
    <property type="match status" value="1"/>
</dbReference>
<dbReference type="InterPro" id="IPR036514">
    <property type="entry name" value="SGNH_hydro_sf"/>
</dbReference>
<accession>I2GPT5</accession>
<protein>
    <recommendedName>
        <fullName evidence="1">SGNH hydrolase-type esterase domain-containing protein</fullName>
    </recommendedName>
</protein>
<evidence type="ECO:0000313" key="2">
    <source>
        <dbReference type="EMBL" id="CCH55913.1"/>
    </source>
</evidence>
<dbReference type="PANTHER" id="PTHR30383">
    <property type="entry name" value="THIOESTERASE 1/PROTEASE 1/LYSOPHOSPHOLIPASE L1"/>
    <property type="match status" value="1"/>
</dbReference>
<name>I2GPT5_9BACT</name>
<dbReference type="eggNOG" id="COG2755">
    <property type="taxonomic scope" value="Bacteria"/>
</dbReference>
<dbReference type="Gene3D" id="3.40.50.1110">
    <property type="entry name" value="SGNH hydrolase"/>
    <property type="match status" value="1"/>
</dbReference>
<feature type="domain" description="SGNH hydrolase-type esterase" evidence="1">
    <location>
        <begin position="91"/>
        <end position="241"/>
    </location>
</feature>
<gene>
    <name evidence="2" type="ORF">BN8_05213</name>
</gene>
<sequence length="251" mass="28732">MQKLISSLQLGAPIHFFTPLRQTDSLICSLKLHSFVFNPMRFIFFLLLSFHALGQPAPFESEIKAFEAKDQQTPPPRRPILFTGSSSIRLWNGLPQYFPDKTVLNRGFGGSQLSDVRHFADRIIVKYRPKQIVLYAGENDIATGKQTAQQTYDRFVDLFEYVRKRLPGVPFVFISIKPSPSRRQYQPIVIEANRLIKQYLSTKRNTRFVDVYTPMLGANQQPMGHLFKGDSLHMQAAGYQIWAKAIGPVLK</sequence>